<proteinExistence type="predicted"/>
<dbReference type="PANTHER" id="PTHR35546">
    <property type="entry name" value="F-BOX PROTEIN INTERACTION DOMAIN PROTEIN-RELATED"/>
    <property type="match status" value="1"/>
</dbReference>
<accession>A0A8I7B1Y9</accession>
<protein>
    <recommendedName>
        <fullName evidence="1">F-box domain-containing protein</fullName>
    </recommendedName>
</protein>
<dbReference type="Gramene" id="HORVU.MOREX.r3.1HG0002640.1">
    <property type="protein sequence ID" value="HORVU.MOREX.r3.1HG0002640.1.CDS1"/>
    <property type="gene ID" value="HORVU.MOREX.r3.1HG0002640"/>
</dbReference>
<name>A0A8I7B1Y9_HORVV</name>
<dbReference type="InterPro" id="IPR001810">
    <property type="entry name" value="F-box_dom"/>
</dbReference>
<evidence type="ECO:0000313" key="2">
    <source>
        <dbReference type="EnsemblPlants" id="HORVU.MOREX.r3.1HG0002640.1.CDS1"/>
    </source>
</evidence>
<dbReference type="AlphaFoldDB" id="A0A8I7B1Y9"/>
<dbReference type="InterPro" id="IPR056592">
    <property type="entry name" value="Beta-prop_At3g26010-like"/>
</dbReference>
<dbReference type="CDD" id="cd22157">
    <property type="entry name" value="F-box_AtFBW1-like"/>
    <property type="match status" value="1"/>
</dbReference>
<dbReference type="PANTHER" id="PTHR35546:SF132">
    <property type="entry name" value="F-BOX DOMAIN-CONTAINING PROTEIN"/>
    <property type="match status" value="1"/>
</dbReference>
<keyword evidence="3" id="KW-1185">Reference proteome</keyword>
<evidence type="ECO:0000259" key="1">
    <source>
        <dbReference type="SMART" id="SM00256"/>
    </source>
</evidence>
<dbReference type="EnsemblPlants" id="HORVU.MOREX.r3.1HG0002640.1">
    <property type="protein sequence ID" value="HORVU.MOREX.r3.1HG0002640.1.CDS1"/>
    <property type="gene ID" value="HORVU.MOREX.r3.1HG0002640"/>
</dbReference>
<dbReference type="SMART" id="SM00256">
    <property type="entry name" value="FBOX"/>
    <property type="match status" value="1"/>
</dbReference>
<organism evidence="2 3">
    <name type="scientific">Hordeum vulgare subsp. vulgare</name>
    <name type="common">Domesticated barley</name>
    <dbReference type="NCBI Taxonomy" id="112509"/>
    <lineage>
        <taxon>Eukaryota</taxon>
        <taxon>Viridiplantae</taxon>
        <taxon>Streptophyta</taxon>
        <taxon>Embryophyta</taxon>
        <taxon>Tracheophyta</taxon>
        <taxon>Spermatophyta</taxon>
        <taxon>Magnoliopsida</taxon>
        <taxon>Liliopsida</taxon>
        <taxon>Poales</taxon>
        <taxon>Poaceae</taxon>
        <taxon>BOP clade</taxon>
        <taxon>Pooideae</taxon>
        <taxon>Triticodae</taxon>
        <taxon>Triticeae</taxon>
        <taxon>Hordeinae</taxon>
        <taxon>Hordeum</taxon>
    </lineage>
</organism>
<dbReference type="SUPFAM" id="SSF117281">
    <property type="entry name" value="Kelch motif"/>
    <property type="match status" value="1"/>
</dbReference>
<evidence type="ECO:0000313" key="3">
    <source>
        <dbReference type="Proteomes" id="UP000011116"/>
    </source>
</evidence>
<dbReference type="Gene3D" id="1.20.1280.50">
    <property type="match status" value="1"/>
</dbReference>
<dbReference type="Pfam" id="PF00646">
    <property type="entry name" value="F-box"/>
    <property type="match status" value="1"/>
</dbReference>
<dbReference type="SUPFAM" id="SSF81383">
    <property type="entry name" value="F-box domain"/>
    <property type="match status" value="1"/>
</dbReference>
<reference evidence="2" key="3">
    <citation type="submission" date="2022-01" db="UniProtKB">
        <authorList>
            <consortium name="EnsemblPlants"/>
        </authorList>
    </citation>
    <scope>IDENTIFICATION</scope>
    <source>
        <strain evidence="2">subsp. vulgare</strain>
    </source>
</reference>
<sequence>MEEEEEVISGKELLRPDNSLSKAEAAAAASRLTDDLIVEILSRLPFRSVCRSKCVSKSWRDLIAHPAHRKKLPQTLAGVLYITITRAAGFRNHLAGVSADAEGLDVDPSLAFLRPTEHRPFRLEKACNGLLLCSYHPDAESRVRFVVCNPVTRTWTELPPGPQPRPNVCGSHRQFHLAFDPAVPSHFHVFDFDRTDDMGLTGVSIYSSRTGAWSQRDTGLVDSVVLEHHSVLVHSMLHVVGNQHRKNINNTWKNNTVLMAVDMEGKVWKTISIPRGKYGYTVGWSQGYLHYATISPVPLTVRDDDDEDSLRLAEDVAIWRLEDYDSQQWALKHSFRIDKVLSVAEVEYQLVGFHPDRDIFFFVSKGLFDGDARDEASLLSWDMRRHQLSSVLDLEKCSVGPYRPYVPRFSSEPLAEADGH</sequence>
<dbReference type="Proteomes" id="UP000011116">
    <property type="component" value="Chromosome 1H"/>
</dbReference>
<feature type="domain" description="F-box" evidence="1">
    <location>
        <begin position="32"/>
        <end position="72"/>
    </location>
</feature>
<dbReference type="Pfam" id="PF24750">
    <property type="entry name" value="b-prop_At3g26010-like"/>
    <property type="match status" value="1"/>
</dbReference>
<dbReference type="Gramene" id="HORVU.MOREX.r2.1HG0001890.1">
    <property type="protein sequence ID" value="HORVU.MOREX.r2.1HG0001890.1.CDS.1"/>
    <property type="gene ID" value="HORVU.MOREX.r2.1HG0001890"/>
</dbReference>
<dbReference type="InterPro" id="IPR015915">
    <property type="entry name" value="Kelch-typ_b-propeller"/>
</dbReference>
<dbReference type="InterPro" id="IPR036047">
    <property type="entry name" value="F-box-like_dom_sf"/>
</dbReference>
<reference evidence="3" key="1">
    <citation type="journal article" date="2012" name="Nature">
        <title>A physical, genetic and functional sequence assembly of the barley genome.</title>
        <authorList>
            <consortium name="The International Barley Genome Sequencing Consortium"/>
            <person name="Mayer K.F."/>
            <person name="Waugh R."/>
            <person name="Brown J.W."/>
            <person name="Schulman A."/>
            <person name="Langridge P."/>
            <person name="Platzer M."/>
            <person name="Fincher G.B."/>
            <person name="Muehlbauer G.J."/>
            <person name="Sato K."/>
            <person name="Close T.J."/>
            <person name="Wise R.P."/>
            <person name="Stein N."/>
        </authorList>
    </citation>
    <scope>NUCLEOTIDE SEQUENCE [LARGE SCALE GENOMIC DNA]</scope>
    <source>
        <strain evidence="3">cv. Morex</strain>
    </source>
</reference>
<dbReference type="InterPro" id="IPR055290">
    <property type="entry name" value="At3g26010-like"/>
</dbReference>
<reference evidence="2" key="2">
    <citation type="submission" date="2020-10" db="EMBL/GenBank/DDBJ databases">
        <authorList>
            <person name="Scholz U."/>
            <person name="Mascher M."/>
            <person name="Fiebig A."/>
        </authorList>
    </citation>
    <scope>NUCLEOTIDE SEQUENCE [LARGE SCALE GENOMIC DNA]</scope>
    <source>
        <strain evidence="2">cv. Morex</strain>
    </source>
</reference>